<dbReference type="AlphaFoldDB" id="A0A7H9CGR7"/>
<name>A0A7H9CGR7_9BACT</name>
<organism evidence="1 2">
    <name type="scientific">Candidatus Campylobacter infans</name>
    <dbReference type="NCBI Taxonomy" id="2561898"/>
    <lineage>
        <taxon>Bacteria</taxon>
        <taxon>Pseudomonadati</taxon>
        <taxon>Campylobacterota</taxon>
        <taxon>Epsilonproteobacteria</taxon>
        <taxon>Campylobacterales</taxon>
        <taxon>Campylobacteraceae</taxon>
        <taxon>Campylobacter</taxon>
    </lineage>
</organism>
<dbReference type="KEGG" id="cinf:CINF_0294"/>
<proteinExistence type="predicted"/>
<accession>A0A7H9CGR7</accession>
<dbReference type="Proteomes" id="UP000509414">
    <property type="component" value="Chromosome"/>
</dbReference>
<gene>
    <name evidence="1" type="ORF">CINF_0294</name>
</gene>
<dbReference type="RefSeq" id="WP_179975483.1">
    <property type="nucleotide sequence ID" value="NZ_CP049075.1"/>
</dbReference>
<evidence type="ECO:0000313" key="2">
    <source>
        <dbReference type="Proteomes" id="UP000509414"/>
    </source>
</evidence>
<keyword evidence="2" id="KW-1185">Reference proteome</keyword>
<dbReference type="EMBL" id="CP049075">
    <property type="protein sequence ID" value="QLI04841.1"/>
    <property type="molecule type" value="Genomic_DNA"/>
</dbReference>
<reference evidence="1 2" key="1">
    <citation type="submission" date="2020-02" db="EMBL/GenBank/DDBJ databases">
        <title>Complete genome sequence of the novel Campylobacter species Candidatus Campylobacter infans.</title>
        <authorList>
            <person name="Duim B."/>
            <person name="Zomer A."/>
            <person name="van der Graaf L."/>
            <person name="Wagenaar J."/>
        </authorList>
    </citation>
    <scope>NUCLEOTIDE SEQUENCE [LARGE SCALE GENOMIC DNA]</scope>
    <source>
        <strain evidence="1 2">19S00001</strain>
    </source>
</reference>
<evidence type="ECO:0000313" key="1">
    <source>
        <dbReference type="EMBL" id="QLI04841.1"/>
    </source>
</evidence>
<protein>
    <submittedName>
        <fullName evidence="1">Uncharacterized protein</fullName>
    </submittedName>
</protein>
<sequence length="91" mass="10661">MQRALNYEKYFNMTKEQLRASLARATQKEKSKMAEFFIDILGVDKSLNDDDKIYMLDEAPIIKELDMEFAKLPKQEQEKLKAEVKAQMGLK</sequence>